<reference evidence="2 3" key="1">
    <citation type="journal article" date="2018" name="Syst. Appl. Microbiol.">
        <title>Characterization and high-quality draft genome sequence of Herbivorax saccincola A7, an anaerobic, alkaliphilic, thermophilic, cellulolytic, and xylanolytic bacterium.</title>
        <authorList>
            <person name="Aikawa S."/>
            <person name="Baramee S."/>
            <person name="Sermsathanaswadi J."/>
            <person name="Thianheng P."/>
            <person name="Tachaapaikoon C."/>
            <person name="Shikata A."/>
            <person name="Waeonukul R."/>
            <person name="Pason P."/>
            <person name="Ratanakhanokchai K."/>
            <person name="Kosugi A."/>
        </authorList>
    </citation>
    <scope>NUCLEOTIDE SEQUENCE [LARGE SCALE GENOMIC DNA]</scope>
    <source>
        <strain evidence="2 3">A7</strain>
    </source>
</reference>
<organism evidence="2 3">
    <name type="scientific">Acetivibrio saccincola</name>
    <dbReference type="NCBI Taxonomy" id="1677857"/>
    <lineage>
        <taxon>Bacteria</taxon>
        <taxon>Bacillati</taxon>
        <taxon>Bacillota</taxon>
        <taxon>Clostridia</taxon>
        <taxon>Eubacteriales</taxon>
        <taxon>Oscillospiraceae</taxon>
        <taxon>Acetivibrio</taxon>
    </lineage>
</organism>
<gene>
    <name evidence="2" type="ORF">B9R14_15305</name>
</gene>
<dbReference type="AlphaFoldDB" id="A0A2S8RDX0"/>
<dbReference type="Proteomes" id="UP000239720">
    <property type="component" value="Unassembled WGS sequence"/>
</dbReference>
<comment type="caution">
    <text evidence="2">The sequence shown here is derived from an EMBL/GenBank/DDBJ whole genome shotgun (WGS) entry which is preliminary data.</text>
</comment>
<keyword evidence="1" id="KW-0175">Coiled coil</keyword>
<dbReference type="RefSeq" id="WP_101302274.1">
    <property type="nucleotide sequence ID" value="NZ_CP025197.1"/>
</dbReference>
<evidence type="ECO:0000313" key="2">
    <source>
        <dbReference type="EMBL" id="PQQ67994.1"/>
    </source>
</evidence>
<name>A0A2S8RDX0_9FIRM</name>
<accession>A0A2S8RDX0</accession>
<evidence type="ECO:0000256" key="1">
    <source>
        <dbReference type="SAM" id="Coils"/>
    </source>
</evidence>
<dbReference type="EMBL" id="NEMB01000003">
    <property type="protein sequence ID" value="PQQ67994.1"/>
    <property type="molecule type" value="Genomic_DNA"/>
</dbReference>
<evidence type="ECO:0000313" key="3">
    <source>
        <dbReference type="Proteomes" id="UP000239720"/>
    </source>
</evidence>
<proteinExistence type="predicted"/>
<feature type="coiled-coil region" evidence="1">
    <location>
        <begin position="2"/>
        <end position="50"/>
    </location>
</feature>
<dbReference type="OrthoDB" id="2087861at2"/>
<sequence>MKQQEKTTLNELKKMIQILIEENEKLNVAVSELKEEQKKIQEEIKIQNIVLNSLPVRTEILN</sequence>
<protein>
    <submittedName>
        <fullName evidence="2">Uncharacterized protein</fullName>
    </submittedName>
</protein>